<feature type="binding site" evidence="2">
    <location>
        <position position="402"/>
    </location>
    <ligand>
        <name>Ni(2+)</name>
        <dbReference type="ChEBI" id="CHEBI:49786"/>
    </ligand>
</feature>
<dbReference type="GO" id="GO:0008901">
    <property type="term" value="F:ferredoxin hydrogenase activity"/>
    <property type="evidence" value="ECO:0007669"/>
    <property type="project" value="InterPro"/>
</dbReference>
<feature type="binding site" evidence="2">
    <location>
        <position position="67"/>
    </location>
    <ligand>
        <name>Ni(2+)</name>
        <dbReference type="ChEBI" id="CHEBI:49786"/>
    </ligand>
</feature>
<dbReference type="InterPro" id="IPR029014">
    <property type="entry name" value="NiFe-Hase_large"/>
</dbReference>
<gene>
    <name evidence="5" type="ORF">GTA51_15645</name>
</gene>
<dbReference type="OrthoDB" id="9801496at2"/>
<dbReference type="RefSeq" id="WP_160962699.1">
    <property type="nucleotide sequence ID" value="NZ_WVUD01000035.1"/>
</dbReference>
<organism evidence="5 6">
    <name type="scientific">Solidesulfovibrio aerotolerans</name>
    <dbReference type="NCBI Taxonomy" id="295255"/>
    <lineage>
        <taxon>Bacteria</taxon>
        <taxon>Pseudomonadati</taxon>
        <taxon>Thermodesulfobacteriota</taxon>
        <taxon>Desulfovibrionia</taxon>
        <taxon>Desulfovibrionales</taxon>
        <taxon>Desulfovibrionaceae</taxon>
        <taxon>Solidesulfovibrio</taxon>
    </lineage>
</organism>
<comment type="cofactor">
    <cofactor evidence="2">
        <name>Fe cation</name>
        <dbReference type="ChEBI" id="CHEBI:24875"/>
    </cofactor>
</comment>
<dbReference type="SUPFAM" id="SSF56762">
    <property type="entry name" value="HydB/Nqo4-like"/>
    <property type="match status" value="1"/>
</dbReference>
<dbReference type="Pfam" id="PF00346">
    <property type="entry name" value="Complex1_49kDa"/>
    <property type="match status" value="1"/>
</dbReference>
<dbReference type="PANTHER" id="PTHR43485">
    <property type="entry name" value="HYDROGENASE-4 COMPONENT G"/>
    <property type="match status" value="1"/>
</dbReference>
<dbReference type="InterPro" id="IPR018194">
    <property type="entry name" value="Ni-dep_hyd_lsu_Ni_BS"/>
</dbReference>
<keyword evidence="3" id="KW-0813">Transport</keyword>
<feature type="binding site" evidence="2">
    <location>
        <position position="405"/>
    </location>
    <ligand>
        <name>Fe cation</name>
        <dbReference type="ChEBI" id="CHEBI:24875"/>
    </ligand>
</feature>
<evidence type="ECO:0000256" key="3">
    <source>
        <dbReference type="RuleBase" id="RU003685"/>
    </source>
</evidence>
<dbReference type="InterPro" id="IPR052197">
    <property type="entry name" value="ComplexI_49kDa-like"/>
</dbReference>
<comment type="similarity">
    <text evidence="3">Belongs to the complex I 49 kDa subunit family.</text>
</comment>
<dbReference type="GO" id="GO:0048038">
    <property type="term" value="F:quinone binding"/>
    <property type="evidence" value="ECO:0007669"/>
    <property type="project" value="InterPro"/>
</dbReference>
<keyword evidence="2" id="KW-0408">Iron</keyword>
<sequence>MARTILPFGPQHPVLPEPLHLKLTIEDEIVVEALPTLGYVHRGLEKLCEVRDFNQMVQIVERVCGICSCLHALCYCEGIEQIMGVEVPRRAKYLRTIWGELHRVHSHLLWLGLFADAFGFESLFMQFWRVRERIMDIMEATCGNRVVVSVNVVGGVRRDLSPEQCQWIEQQLIISEKEIRQLQTTILNDYTVKKRCCGKGVLTKEQAYQLGAVGPMLRGSGWAQDARQTGYAAFGELGFEPIVEYDGDSYARCAVRFRETLQSFDIVRLAIARMPAGETAANVEGANEDDTPRIISGNRGGIMQSYNRDKHHSITAAPPPDLDIPAGSLAAKVKGKPDGEAVTRVEQPRGELMYYLKGVGSKNMDRVRIRTPTFANIPPLLAILPGCELADVPVIVLSIDPCISCTER</sequence>
<dbReference type="GO" id="GO:0051287">
    <property type="term" value="F:NAD binding"/>
    <property type="evidence" value="ECO:0007669"/>
    <property type="project" value="InterPro"/>
</dbReference>
<feature type="binding site" evidence="2">
    <location>
        <position position="45"/>
    </location>
    <ligand>
        <name>Mg(2+)</name>
        <dbReference type="ChEBI" id="CHEBI:18420"/>
    </ligand>
</feature>
<keyword evidence="2" id="KW-0533">Nickel</keyword>
<dbReference type="Gene3D" id="1.10.645.10">
    <property type="entry name" value="Cytochrome-c3 Hydrogenase, chain B"/>
    <property type="match status" value="1"/>
</dbReference>
<evidence type="ECO:0000259" key="4">
    <source>
        <dbReference type="Pfam" id="PF00346"/>
    </source>
</evidence>
<dbReference type="Pfam" id="PF00374">
    <property type="entry name" value="NiFeSe_Hases"/>
    <property type="match status" value="1"/>
</dbReference>
<protein>
    <submittedName>
        <fullName evidence="5">NADH-quinone oxidoreductase subunit D</fullName>
    </submittedName>
</protein>
<evidence type="ECO:0000313" key="6">
    <source>
        <dbReference type="Proteomes" id="UP000482487"/>
    </source>
</evidence>
<keyword evidence="3" id="KW-1278">Translocase</keyword>
<evidence type="ECO:0000256" key="1">
    <source>
        <dbReference type="ARBA" id="ARBA00023002"/>
    </source>
</evidence>
<keyword evidence="2" id="KW-0479">Metal-binding</keyword>
<dbReference type="InterPro" id="IPR001135">
    <property type="entry name" value="NADH_Q_OxRdtase_suD"/>
</dbReference>
<dbReference type="PROSITE" id="PS00535">
    <property type="entry name" value="COMPLEX1_49K"/>
    <property type="match status" value="1"/>
</dbReference>
<proteinExistence type="inferred from homology"/>
<dbReference type="EMBL" id="WVUD01000035">
    <property type="protein sequence ID" value="MYL84554.1"/>
    <property type="molecule type" value="Genomic_DNA"/>
</dbReference>
<keyword evidence="6" id="KW-1185">Reference proteome</keyword>
<dbReference type="PANTHER" id="PTHR43485:SF1">
    <property type="entry name" value="FORMATE HYDROGENLYASE SUBUNIT 5-RELATED"/>
    <property type="match status" value="1"/>
</dbReference>
<keyword evidence="2" id="KW-0460">Magnesium</keyword>
<comment type="cofactor">
    <cofactor evidence="2">
        <name>Ni(2+)</name>
        <dbReference type="ChEBI" id="CHEBI:49786"/>
    </cofactor>
</comment>
<dbReference type="GO" id="GO:0016651">
    <property type="term" value="F:oxidoreductase activity, acting on NAD(P)H"/>
    <property type="evidence" value="ECO:0007669"/>
    <property type="project" value="InterPro"/>
</dbReference>
<dbReference type="InterPro" id="IPR014029">
    <property type="entry name" value="NADH_UbQ_OxRdtase_49kDa_CS"/>
</dbReference>
<evidence type="ECO:0000256" key="2">
    <source>
        <dbReference type="PIRSR" id="PIRSR601501-1"/>
    </source>
</evidence>
<accession>A0A7C9MWN2</accession>
<feature type="binding site" evidence="2">
    <location>
        <position position="67"/>
    </location>
    <ligand>
        <name>Fe cation</name>
        <dbReference type="ChEBI" id="CHEBI:24875"/>
    </ligand>
</feature>
<feature type="binding site" evidence="2">
    <location>
        <position position="64"/>
    </location>
    <ligand>
        <name>Ni(2+)</name>
        <dbReference type="ChEBI" id="CHEBI:49786"/>
    </ligand>
</feature>
<dbReference type="Proteomes" id="UP000482487">
    <property type="component" value="Unassembled WGS sequence"/>
</dbReference>
<keyword evidence="1" id="KW-0560">Oxidoreductase</keyword>
<comment type="caution">
    <text evidence="5">The sequence shown here is derived from an EMBL/GenBank/DDBJ whole genome shotgun (WGS) entry which is preliminary data.</text>
</comment>
<dbReference type="AlphaFoldDB" id="A0A7C9MWN2"/>
<keyword evidence="3" id="KW-0520">NAD</keyword>
<evidence type="ECO:0000313" key="5">
    <source>
        <dbReference type="EMBL" id="MYL84554.1"/>
    </source>
</evidence>
<reference evidence="5 6" key="1">
    <citation type="submission" date="2020-01" db="EMBL/GenBank/DDBJ databases">
        <title>Genome sequence of Desulfovibrio aerotolerans DSM 16695(T).</title>
        <authorList>
            <person name="Karnachuk O."/>
            <person name="Avakyan M."/>
            <person name="Mardanov A."/>
            <person name="Kadnikov V."/>
            <person name="Ravin N."/>
        </authorList>
    </citation>
    <scope>NUCLEOTIDE SEQUENCE [LARGE SCALE GENOMIC DNA]</scope>
    <source>
        <strain evidence="5 6">DSM 16695</strain>
    </source>
</reference>
<dbReference type="GO" id="GO:0016151">
    <property type="term" value="F:nickel cation binding"/>
    <property type="evidence" value="ECO:0007669"/>
    <property type="project" value="InterPro"/>
</dbReference>
<feature type="binding site" evidence="2">
    <location>
        <position position="369"/>
    </location>
    <ligand>
        <name>Mg(2+)</name>
        <dbReference type="ChEBI" id="CHEBI:18420"/>
    </ligand>
</feature>
<name>A0A7C9MWN2_9BACT</name>
<feature type="domain" description="NADH-quinone oxidoreductase subunit D" evidence="4">
    <location>
        <begin position="119"/>
        <end position="408"/>
    </location>
</feature>
<dbReference type="PROSITE" id="PS00507">
    <property type="entry name" value="NI_HGENASE_L_1"/>
    <property type="match status" value="1"/>
</dbReference>
<dbReference type="InterPro" id="IPR001501">
    <property type="entry name" value="Ni-dep_hyd_lsu"/>
</dbReference>